<feature type="region of interest" description="Disordered" evidence="1">
    <location>
        <begin position="48"/>
        <end position="95"/>
    </location>
</feature>
<feature type="compositionally biased region" description="Basic and acidic residues" evidence="1">
    <location>
        <begin position="83"/>
        <end position="95"/>
    </location>
</feature>
<dbReference type="AlphaFoldDB" id="A0A1S7P0E7"/>
<dbReference type="EMBL" id="FBWK01000011">
    <property type="protein sequence ID" value="CUX14153.1"/>
    <property type="molecule type" value="Genomic_DNA"/>
</dbReference>
<organism evidence="2 3">
    <name type="scientific">Agrobacterium tomkonis CFBP 6623</name>
    <dbReference type="NCBI Taxonomy" id="1183432"/>
    <lineage>
        <taxon>Bacteria</taxon>
        <taxon>Pseudomonadati</taxon>
        <taxon>Pseudomonadota</taxon>
        <taxon>Alphaproteobacteria</taxon>
        <taxon>Hyphomicrobiales</taxon>
        <taxon>Rhizobiaceae</taxon>
        <taxon>Rhizobium/Agrobacterium group</taxon>
        <taxon>Agrobacterium</taxon>
        <taxon>Agrobacterium tumefaciens complex</taxon>
    </lineage>
</organism>
<protein>
    <submittedName>
        <fullName evidence="2">Uncharacterized protein</fullName>
    </submittedName>
</protein>
<sequence>MSATASMEKASLARKGPNASTVKITCLRRRSSSHQRLAIYASSPRAITGSSSVYKEDEPRRTSREDHPASASIKMRSVSAHFPHPESQRANEKMKAYPSVWPRGLTATFGTVDF</sequence>
<accession>A0A1S7P0E7</accession>
<dbReference type="Proteomes" id="UP000191988">
    <property type="component" value="Unassembled WGS sequence"/>
</dbReference>
<feature type="compositionally biased region" description="Basic and acidic residues" evidence="1">
    <location>
        <begin position="54"/>
        <end position="68"/>
    </location>
</feature>
<evidence type="ECO:0000256" key="1">
    <source>
        <dbReference type="SAM" id="MobiDB-lite"/>
    </source>
</evidence>
<keyword evidence="3" id="KW-1185">Reference proteome</keyword>
<reference evidence="3" key="1">
    <citation type="submission" date="2016-01" db="EMBL/GenBank/DDBJ databases">
        <authorList>
            <person name="Regsiter A."/>
            <person name="william w."/>
        </authorList>
    </citation>
    <scope>NUCLEOTIDE SEQUENCE [LARGE SCALE GENOMIC DNA]</scope>
    <source>
        <strain evidence="3">CFBP 6623</strain>
    </source>
</reference>
<dbReference type="STRING" id="1183432.AGR3A_Cc190038"/>
<proteinExistence type="predicted"/>
<evidence type="ECO:0000313" key="3">
    <source>
        <dbReference type="Proteomes" id="UP000191988"/>
    </source>
</evidence>
<gene>
    <name evidence="2" type="ORF">AGR3A_Cc190038</name>
</gene>
<name>A0A1S7P0E7_9HYPH</name>
<evidence type="ECO:0000313" key="2">
    <source>
        <dbReference type="EMBL" id="CUX14153.1"/>
    </source>
</evidence>